<dbReference type="InterPro" id="IPR036161">
    <property type="entry name" value="RPB6/omega-like_sf"/>
</dbReference>
<evidence type="ECO:0000313" key="11">
    <source>
        <dbReference type="EMBL" id="SDD08731.1"/>
    </source>
</evidence>
<proteinExistence type="inferred from homology"/>
<evidence type="ECO:0000256" key="10">
    <source>
        <dbReference type="HAMAP-Rule" id="MF_00366"/>
    </source>
</evidence>
<dbReference type="Pfam" id="PF01192">
    <property type="entry name" value="RNA_pol_Rpb6"/>
    <property type="match status" value="1"/>
</dbReference>
<dbReference type="EMBL" id="FNAF01000001">
    <property type="protein sequence ID" value="SDD08731.1"/>
    <property type="molecule type" value="Genomic_DNA"/>
</dbReference>
<evidence type="ECO:0000256" key="6">
    <source>
        <dbReference type="ARBA" id="ARBA00022695"/>
    </source>
</evidence>
<comment type="subunit">
    <text evidence="10">The RNAP catalytic core consists of 2 alpha, 1 beta, 1 beta' and 1 omega subunit. When a sigma factor is associated with the core the holoenzyme is formed, which can initiate transcription.</text>
</comment>
<dbReference type="GO" id="GO:0000428">
    <property type="term" value="C:DNA-directed RNA polymerase complex"/>
    <property type="evidence" value="ECO:0007669"/>
    <property type="project" value="UniProtKB-KW"/>
</dbReference>
<dbReference type="SMART" id="SM01409">
    <property type="entry name" value="RNA_pol_Rpb6"/>
    <property type="match status" value="1"/>
</dbReference>
<keyword evidence="7 10" id="KW-0804">Transcription</keyword>
<dbReference type="OrthoDB" id="9815459at2"/>
<comment type="catalytic activity">
    <reaction evidence="9 10">
        <text>RNA(n) + a ribonucleoside 5'-triphosphate = RNA(n+1) + diphosphate</text>
        <dbReference type="Rhea" id="RHEA:21248"/>
        <dbReference type="Rhea" id="RHEA-COMP:14527"/>
        <dbReference type="Rhea" id="RHEA-COMP:17342"/>
        <dbReference type="ChEBI" id="CHEBI:33019"/>
        <dbReference type="ChEBI" id="CHEBI:61557"/>
        <dbReference type="ChEBI" id="CHEBI:140395"/>
        <dbReference type="EC" id="2.7.7.6"/>
    </reaction>
</comment>
<dbReference type="AlphaFoldDB" id="A0A1G6RWC7"/>
<keyword evidence="6 10" id="KW-0548">Nucleotidyltransferase</keyword>
<dbReference type="RefSeq" id="WP_091790833.1">
    <property type="nucleotide sequence ID" value="NZ_FNAF01000001.1"/>
</dbReference>
<evidence type="ECO:0000256" key="7">
    <source>
        <dbReference type="ARBA" id="ARBA00023163"/>
    </source>
</evidence>
<keyword evidence="4 10" id="KW-0240">DNA-directed RNA polymerase</keyword>
<keyword evidence="5 10" id="KW-0808">Transferase</keyword>
<dbReference type="GO" id="GO:0003677">
    <property type="term" value="F:DNA binding"/>
    <property type="evidence" value="ECO:0007669"/>
    <property type="project" value="UniProtKB-UniRule"/>
</dbReference>
<organism evidence="11 12">
    <name type="scientific">Peptococcus niger</name>
    <dbReference type="NCBI Taxonomy" id="2741"/>
    <lineage>
        <taxon>Bacteria</taxon>
        <taxon>Bacillati</taxon>
        <taxon>Bacillota</taxon>
        <taxon>Clostridia</taxon>
        <taxon>Eubacteriales</taxon>
        <taxon>Peptococcaceae</taxon>
        <taxon>Peptococcus</taxon>
    </lineage>
</organism>
<dbReference type="InterPro" id="IPR003716">
    <property type="entry name" value="DNA-dir_RNA_pol_omega"/>
</dbReference>
<sequence length="74" mass="8163">MIQPSIDELLEEADSKYSLAVIAAKRARELVDGAPRLTDAPTDKSVSIALCEIGEGHISYRFNDDSHLHKPVEE</sequence>
<comment type="function">
    <text evidence="10">Promotes RNA polymerase assembly. Latches the N- and C-terminal regions of the beta' subunit thereby facilitating its interaction with the beta and alpha subunits.</text>
</comment>
<dbReference type="Gene3D" id="3.90.940.10">
    <property type="match status" value="1"/>
</dbReference>
<dbReference type="GO" id="GO:0006351">
    <property type="term" value="P:DNA-templated transcription"/>
    <property type="evidence" value="ECO:0007669"/>
    <property type="project" value="UniProtKB-UniRule"/>
</dbReference>
<gene>
    <name evidence="10" type="primary">rpoZ</name>
    <name evidence="11" type="ORF">SAMN04489866_101137</name>
</gene>
<dbReference type="InterPro" id="IPR006110">
    <property type="entry name" value="Pol_omega/Rpo6/RPB6"/>
</dbReference>
<evidence type="ECO:0000256" key="2">
    <source>
        <dbReference type="ARBA" id="ARBA00012418"/>
    </source>
</evidence>
<dbReference type="EC" id="2.7.7.6" evidence="2 10"/>
<evidence type="ECO:0000313" key="12">
    <source>
        <dbReference type="Proteomes" id="UP000198995"/>
    </source>
</evidence>
<protein>
    <recommendedName>
        <fullName evidence="3 10">DNA-directed RNA polymerase subunit omega</fullName>
        <shortName evidence="10">RNAP omega subunit</shortName>
        <ecNumber evidence="2 10">2.7.7.6</ecNumber>
    </recommendedName>
    <alternativeName>
        <fullName evidence="10">RNA polymerase omega subunit</fullName>
    </alternativeName>
    <alternativeName>
        <fullName evidence="8 10">Transcriptase subunit omega</fullName>
    </alternativeName>
</protein>
<name>A0A1G6RWC7_PEPNI</name>
<evidence type="ECO:0000256" key="1">
    <source>
        <dbReference type="ARBA" id="ARBA00006711"/>
    </source>
</evidence>
<evidence type="ECO:0000256" key="9">
    <source>
        <dbReference type="ARBA" id="ARBA00048552"/>
    </source>
</evidence>
<keyword evidence="12" id="KW-1185">Reference proteome</keyword>
<evidence type="ECO:0000256" key="3">
    <source>
        <dbReference type="ARBA" id="ARBA00013725"/>
    </source>
</evidence>
<dbReference type="HAMAP" id="MF_00366">
    <property type="entry name" value="RNApol_bact_RpoZ"/>
    <property type="match status" value="1"/>
</dbReference>
<evidence type="ECO:0000256" key="8">
    <source>
        <dbReference type="ARBA" id="ARBA00029924"/>
    </source>
</evidence>
<dbReference type="NCBIfam" id="TIGR00690">
    <property type="entry name" value="rpoZ"/>
    <property type="match status" value="1"/>
</dbReference>
<accession>A0A1G6RWC7</accession>
<comment type="similarity">
    <text evidence="1 10">Belongs to the RNA polymerase subunit omega family.</text>
</comment>
<evidence type="ECO:0000256" key="4">
    <source>
        <dbReference type="ARBA" id="ARBA00022478"/>
    </source>
</evidence>
<dbReference type="PANTHER" id="PTHR34476">
    <property type="entry name" value="DNA-DIRECTED RNA POLYMERASE SUBUNIT OMEGA"/>
    <property type="match status" value="1"/>
</dbReference>
<reference evidence="11 12" key="1">
    <citation type="submission" date="2016-10" db="EMBL/GenBank/DDBJ databases">
        <authorList>
            <person name="de Groot N.N."/>
        </authorList>
    </citation>
    <scope>NUCLEOTIDE SEQUENCE [LARGE SCALE GENOMIC DNA]</scope>
    <source>
        <strain evidence="11 12">DSM 20475</strain>
    </source>
</reference>
<evidence type="ECO:0000256" key="5">
    <source>
        <dbReference type="ARBA" id="ARBA00022679"/>
    </source>
</evidence>
<dbReference type="Proteomes" id="UP000198995">
    <property type="component" value="Unassembled WGS sequence"/>
</dbReference>
<dbReference type="STRING" id="2741.SAMN04489866_101137"/>
<dbReference type="SUPFAM" id="SSF63562">
    <property type="entry name" value="RPB6/omega subunit-like"/>
    <property type="match status" value="1"/>
</dbReference>
<dbReference type="PANTHER" id="PTHR34476:SF1">
    <property type="entry name" value="DNA-DIRECTED RNA POLYMERASE SUBUNIT OMEGA"/>
    <property type="match status" value="1"/>
</dbReference>
<dbReference type="GO" id="GO:0003899">
    <property type="term" value="F:DNA-directed RNA polymerase activity"/>
    <property type="evidence" value="ECO:0007669"/>
    <property type="project" value="UniProtKB-UniRule"/>
</dbReference>